<dbReference type="AlphaFoldDB" id="A0A0F6CLW6"/>
<dbReference type="EMBL" id="CP006916">
    <property type="protein sequence ID" value="AHV85418.2"/>
    <property type="molecule type" value="Genomic_DNA"/>
</dbReference>
<dbReference type="Pfam" id="PF03305">
    <property type="entry name" value="Lipoprotein_X"/>
    <property type="match status" value="1"/>
</dbReference>
<dbReference type="KEGG" id="mgz:GCW_91421"/>
<dbReference type="eggNOG" id="ENOG5030MEJ">
    <property type="taxonomic scope" value="Bacteria"/>
</dbReference>
<feature type="domain" description="Mycoplasma lipoprotein central" evidence="3">
    <location>
        <begin position="212"/>
        <end position="389"/>
    </location>
</feature>
<gene>
    <name evidence="4" type="ORF">GCW_91421</name>
</gene>
<feature type="signal peptide" evidence="2">
    <location>
        <begin position="1"/>
        <end position="22"/>
    </location>
</feature>
<evidence type="ECO:0000259" key="3">
    <source>
        <dbReference type="Pfam" id="PF03305"/>
    </source>
</evidence>
<evidence type="ECO:0000313" key="5">
    <source>
        <dbReference type="Proteomes" id="UP000018735"/>
    </source>
</evidence>
<name>A0A0F6CLW6_MYCGL</name>
<comment type="similarity">
    <text evidence="1">Belongs to the MG185/MG260 family.</text>
</comment>
<dbReference type="RefSeq" id="WP_085062024.1">
    <property type="nucleotide sequence ID" value="NC_023030.2"/>
</dbReference>
<evidence type="ECO:0000256" key="1">
    <source>
        <dbReference type="ARBA" id="ARBA00009031"/>
    </source>
</evidence>
<dbReference type="NCBIfam" id="NF045826">
    <property type="entry name" value="lipo_P68"/>
    <property type="match status" value="1"/>
</dbReference>
<reference evidence="4 5" key="1">
    <citation type="journal article" date="2011" name="PLoS ONE">
        <title>Core proteome of the minimal cell: comparative proteomics of three mollicute species.</title>
        <authorList>
            <person name="Fisunov G.Y."/>
            <person name="Alexeev D.G."/>
            <person name="Bazaleev N.A."/>
            <person name="Ladygina V.G."/>
            <person name="Galyamina M.A."/>
            <person name="Kondratov I.G."/>
            <person name="Zhukova N.A."/>
            <person name="Serebryakova M.V."/>
            <person name="Demina I.A."/>
            <person name="Govorun V.M."/>
        </authorList>
    </citation>
    <scope>NUCLEOTIDE SEQUENCE [LARGE SCALE GENOMIC DNA]</scope>
    <source>
        <strain evidence="4 5">S6</strain>
    </source>
</reference>
<dbReference type="PROSITE" id="PS51257">
    <property type="entry name" value="PROKAR_LIPOPROTEIN"/>
    <property type="match status" value="1"/>
</dbReference>
<protein>
    <recommendedName>
        <fullName evidence="3">Mycoplasma lipoprotein central domain-containing protein</fullName>
    </recommendedName>
</protein>
<feature type="chain" id="PRO_5007245415" description="Mycoplasma lipoprotein central domain-containing protein" evidence="2">
    <location>
        <begin position="23"/>
        <end position="607"/>
    </location>
</feature>
<dbReference type="InterPro" id="IPR004984">
    <property type="entry name" value="Mycoplasma_lipoprotein_cen_dom"/>
</dbReference>
<dbReference type="Proteomes" id="UP000018735">
    <property type="component" value="Chromosome"/>
</dbReference>
<organism evidence="4 5">
    <name type="scientific">Mycoplasmoides gallisepticum S6</name>
    <dbReference type="NCBI Taxonomy" id="1006581"/>
    <lineage>
        <taxon>Bacteria</taxon>
        <taxon>Bacillati</taxon>
        <taxon>Mycoplasmatota</taxon>
        <taxon>Mycoplasmoidales</taxon>
        <taxon>Mycoplasmoidaceae</taxon>
        <taxon>Mycoplasmoides</taxon>
    </lineage>
</organism>
<dbReference type="InterPro" id="IPR054825">
    <property type="entry name" value="P68-like"/>
</dbReference>
<keyword evidence="2" id="KW-0732">Signal</keyword>
<proteinExistence type="inferred from homology"/>
<evidence type="ECO:0000256" key="2">
    <source>
        <dbReference type="SAM" id="SignalP"/>
    </source>
</evidence>
<sequence>MKLIKKLSFALLATGLSSLVVTSCNLPFVSARKPEKIVLFQSAQNSTFPLDRIMHSIVDKYNTDHKDNPDFLKVVYQNADITQTTSEFNLANSVATRIRAGADNIPSVILGSISAPYLINQLERLLDVSTDSFFSSQPIINEINEITKNIIGVNHITQNALPFDLTDLDALYFNKPVMQRLFTLFKQGGGKIDENSKIYNQLQTQTALPANNFWSTVTLKNNEVFKDKTINDSTFDNLESIFKFSSMIYGGLNLTNVSPDTDQSILEIDYDRNLLTKYIWSKLGNSEKDFLWNLKAKANNPRDLVVNFDNLKKQKQIDTTKKAIQFWYDNIHVSRSTNDKDIRSIKLNNSGRYGFSFNDIRDSNAAFAIGPTVTLAQATISKYSIDTFISNKENKTDEQIIQEAERKFTHPNDIYWAPQLTKMDDSDKKTYQIGGSYLIPISSGDPGIDKATINFLKYLYSVNNEAVANPNDSVVAQIENGSGYFVPLKTNISSSINEQRKTEFDNLATKYDFSKIDLARKVYVYKNQPQEWDSYYYTQAGLITREGIDVLLSDPQNVSLVNVKNDSKTAKIFKFISDNVIGAAAYNAKVKTPDEIMNEIRAELRTN</sequence>
<evidence type="ECO:0000313" key="4">
    <source>
        <dbReference type="EMBL" id="AHV85418.2"/>
    </source>
</evidence>
<accession>A0A0F6CLW6</accession>